<feature type="transmembrane region" description="Helical" evidence="7">
    <location>
        <begin position="118"/>
        <end position="136"/>
    </location>
</feature>
<feature type="transmembrane region" description="Helical" evidence="7">
    <location>
        <begin position="148"/>
        <end position="173"/>
    </location>
</feature>
<evidence type="ECO:0000256" key="3">
    <source>
        <dbReference type="ARBA" id="ARBA00022475"/>
    </source>
</evidence>
<reference evidence="8 9" key="1">
    <citation type="journal article" date="2024" name="Front. Microbiol.">
        <title>Pangenomic and biochemical analyses of Helcococcus ovis reveal widespread tetracycline resistance and a novel bacterial species, Helcococcus bovis.</title>
        <authorList>
            <person name="Cunha F."/>
            <person name="Zhai Y."/>
            <person name="Casaro S."/>
            <person name="Jones K.L."/>
            <person name="Hernandez M."/>
            <person name="Bisinotto R.S."/>
            <person name="Kariyawasam S."/>
            <person name="Brown M.B."/>
            <person name="Phillips A."/>
            <person name="Jeong K.C."/>
            <person name="Galvao K.N."/>
        </authorList>
    </citation>
    <scope>NUCLEOTIDE SEQUENCE [LARGE SCALE GENOMIC DNA]</scope>
    <source>
        <strain evidence="8 9">KG197</strain>
    </source>
</reference>
<keyword evidence="6 7" id="KW-0472">Membrane</keyword>
<keyword evidence="3" id="KW-1003">Cell membrane</keyword>
<keyword evidence="9" id="KW-1185">Reference proteome</keyword>
<evidence type="ECO:0000313" key="9">
    <source>
        <dbReference type="Proteomes" id="UP001629536"/>
    </source>
</evidence>
<sequence>MENKVVKKILTWLFLIVSMLLAIQIGKWIPLLGSAISAIFIGFAVRHTSLFDMLDNGVTKFATKYMLKAGIVLLGFTLSLKIIGQVGTEVLIVLAGEIIVSILIGIIAGKLLGVGNKLSLLLGIGTSICGGSAIVASSPVIEAEDDEVAVSITTMFIYSVVALFLLPVIGRALGYNDNLYGILAGAAVNDTASVVATAQAWSDEALKIGTVVKLVRTLFIVPVTVGVIAYKVKNTPSSKENGGIDFKKIVSLVPLFVVLFVLAVVFATFVDISQPTIKLIKTTSSYLMTLALVTIGLGVHIKDIKNAGIKPVILGGLCWFGVLAATIGLMLVLY</sequence>
<feature type="transmembrane region" description="Helical" evidence="7">
    <location>
        <begin position="65"/>
        <end position="83"/>
    </location>
</feature>
<dbReference type="EMBL" id="JBFNFH010000006">
    <property type="protein sequence ID" value="MFM1524801.1"/>
    <property type="molecule type" value="Genomic_DNA"/>
</dbReference>
<feature type="transmembrane region" description="Helical" evidence="7">
    <location>
        <begin position="12"/>
        <end position="45"/>
    </location>
</feature>
<dbReference type="InterPro" id="IPR018383">
    <property type="entry name" value="UPF0324_pro"/>
</dbReference>
<feature type="transmembrane region" description="Helical" evidence="7">
    <location>
        <begin position="90"/>
        <end position="112"/>
    </location>
</feature>
<keyword evidence="5 7" id="KW-1133">Transmembrane helix</keyword>
<feature type="transmembrane region" description="Helical" evidence="7">
    <location>
        <begin position="252"/>
        <end position="272"/>
    </location>
</feature>
<evidence type="ECO:0000256" key="6">
    <source>
        <dbReference type="ARBA" id="ARBA00023136"/>
    </source>
</evidence>
<dbReference type="Proteomes" id="UP001629536">
    <property type="component" value="Unassembled WGS sequence"/>
</dbReference>
<evidence type="ECO:0000256" key="7">
    <source>
        <dbReference type="SAM" id="Phobius"/>
    </source>
</evidence>
<protein>
    <submittedName>
        <fullName evidence="8">Sulfate exporter family transporter</fullName>
    </submittedName>
</protein>
<comment type="similarity">
    <text evidence="2">Belongs to the UPF0324 family.</text>
</comment>
<evidence type="ECO:0000256" key="4">
    <source>
        <dbReference type="ARBA" id="ARBA00022692"/>
    </source>
</evidence>
<dbReference type="PANTHER" id="PTHR30106">
    <property type="entry name" value="INNER MEMBRANE PROTEIN YEIH-RELATED"/>
    <property type="match status" value="1"/>
</dbReference>
<keyword evidence="4 7" id="KW-0812">Transmembrane</keyword>
<gene>
    <name evidence="8" type="ORF">ABGF40_03865</name>
</gene>
<evidence type="ECO:0000313" key="8">
    <source>
        <dbReference type="EMBL" id="MFM1524801.1"/>
    </source>
</evidence>
<dbReference type="Pfam" id="PF03601">
    <property type="entry name" value="Cons_hypoth698"/>
    <property type="match status" value="1"/>
</dbReference>
<evidence type="ECO:0000256" key="1">
    <source>
        <dbReference type="ARBA" id="ARBA00004651"/>
    </source>
</evidence>
<comment type="subcellular location">
    <subcellularLocation>
        <location evidence="1">Cell membrane</location>
        <topology evidence="1">Multi-pass membrane protein</topology>
    </subcellularLocation>
</comment>
<dbReference type="RefSeq" id="WP_408104767.1">
    <property type="nucleotide sequence ID" value="NZ_JBFNFH010000006.1"/>
</dbReference>
<name>A0ABW9F736_9FIRM</name>
<dbReference type="PANTHER" id="PTHR30106:SF1">
    <property type="entry name" value="UPF0324 MEMBRANE PROTEIN FN0533"/>
    <property type="match status" value="1"/>
</dbReference>
<feature type="transmembrane region" description="Helical" evidence="7">
    <location>
        <begin position="214"/>
        <end position="232"/>
    </location>
</feature>
<organism evidence="8 9">
    <name type="scientific">Helcococcus bovis</name>
    <dbReference type="NCBI Taxonomy" id="3153252"/>
    <lineage>
        <taxon>Bacteria</taxon>
        <taxon>Bacillati</taxon>
        <taxon>Bacillota</taxon>
        <taxon>Tissierellia</taxon>
        <taxon>Tissierellales</taxon>
        <taxon>Peptoniphilaceae</taxon>
        <taxon>Helcococcus</taxon>
    </lineage>
</organism>
<accession>A0ABW9F736</accession>
<evidence type="ECO:0000256" key="5">
    <source>
        <dbReference type="ARBA" id="ARBA00022989"/>
    </source>
</evidence>
<comment type="caution">
    <text evidence="8">The sequence shown here is derived from an EMBL/GenBank/DDBJ whole genome shotgun (WGS) entry which is preliminary data.</text>
</comment>
<evidence type="ECO:0000256" key="2">
    <source>
        <dbReference type="ARBA" id="ARBA00007977"/>
    </source>
</evidence>
<feature type="transmembrane region" description="Helical" evidence="7">
    <location>
        <begin position="313"/>
        <end position="333"/>
    </location>
</feature>
<proteinExistence type="inferred from homology"/>
<feature type="transmembrane region" description="Helical" evidence="7">
    <location>
        <begin position="284"/>
        <end position="301"/>
    </location>
</feature>